<dbReference type="Pfam" id="PF13181">
    <property type="entry name" value="TPR_8"/>
    <property type="match status" value="1"/>
</dbReference>
<feature type="repeat" description="TPR" evidence="1">
    <location>
        <begin position="49"/>
        <end position="82"/>
    </location>
</feature>
<evidence type="ECO:0000313" key="3">
    <source>
        <dbReference type="Proteomes" id="UP000094669"/>
    </source>
</evidence>
<sequence length="167" mass="19600">MIHPMYLRAFGENEDAKHYFLEGYKFQTEGDLKRASFYYRKSLSLRPTAEAWTFLGWVYSLAGKTEKAIEYCHRAIDTDAKLGNPYNDIGVYLMQQKKYLEAVPWFEKAKHAPRYEVRVYPFFNAGCCWETLGYLDRARIEFESALQIDSGYEPAKLGLKKLMARYN</sequence>
<dbReference type="Gene3D" id="1.25.40.10">
    <property type="entry name" value="Tetratricopeptide repeat domain"/>
    <property type="match status" value="1"/>
</dbReference>
<dbReference type="EMBL" id="MCRM02000002">
    <property type="protein sequence ID" value="PNV76385.1"/>
    <property type="molecule type" value="Genomic_DNA"/>
</dbReference>
<organism evidence="2 3">
    <name type="scientific">Leptospira inadai serovar Lyme</name>
    <dbReference type="NCBI Taxonomy" id="293084"/>
    <lineage>
        <taxon>Bacteria</taxon>
        <taxon>Pseudomonadati</taxon>
        <taxon>Spirochaetota</taxon>
        <taxon>Spirochaetia</taxon>
        <taxon>Leptospirales</taxon>
        <taxon>Leptospiraceae</taxon>
        <taxon>Leptospira</taxon>
    </lineage>
</organism>
<keyword evidence="3" id="KW-1185">Reference proteome</keyword>
<evidence type="ECO:0000256" key="1">
    <source>
        <dbReference type="PROSITE-ProRule" id="PRU00339"/>
    </source>
</evidence>
<dbReference type="PROSITE" id="PS50005">
    <property type="entry name" value="TPR"/>
    <property type="match status" value="1"/>
</dbReference>
<dbReference type="PANTHER" id="PTHR12558:SF13">
    <property type="entry name" value="CELL DIVISION CYCLE PROTEIN 27 HOMOLOG"/>
    <property type="match status" value="1"/>
</dbReference>
<name>A0ABX4YMC9_9LEPT</name>
<evidence type="ECO:0000313" key="2">
    <source>
        <dbReference type="EMBL" id="PNV76385.1"/>
    </source>
</evidence>
<accession>A0ABX4YMC9</accession>
<protein>
    <recommendedName>
        <fullName evidence="4">Tetratricopeptide repeat protein</fullName>
    </recommendedName>
</protein>
<dbReference type="Proteomes" id="UP000094669">
    <property type="component" value="Unassembled WGS sequence"/>
</dbReference>
<dbReference type="PANTHER" id="PTHR12558">
    <property type="entry name" value="CELL DIVISION CYCLE 16,23,27"/>
    <property type="match status" value="1"/>
</dbReference>
<dbReference type="SUPFAM" id="SSF48452">
    <property type="entry name" value="TPR-like"/>
    <property type="match status" value="1"/>
</dbReference>
<reference evidence="2" key="1">
    <citation type="submission" date="2018-01" db="EMBL/GenBank/DDBJ databases">
        <title>Genomic characterization of Leptospira inadai serogroup Lyme isolated from captured rat in Brazil and comparative analysis with human reference strain.</title>
        <authorList>
            <person name="Moreno L.Z."/>
            <person name="Loureiro A.P."/>
            <person name="Miraglia F."/>
            <person name="Kremer F.S."/>
            <person name="Eslabao M.R."/>
            <person name="Dellagostin O.A."/>
            <person name="Lilenbaum W."/>
            <person name="Moreno A.M."/>
        </authorList>
    </citation>
    <scope>NUCLEOTIDE SEQUENCE [LARGE SCALE GENOMIC DNA]</scope>
    <source>
        <strain evidence="2">M34/99</strain>
    </source>
</reference>
<dbReference type="Pfam" id="PF00515">
    <property type="entry name" value="TPR_1"/>
    <property type="match status" value="1"/>
</dbReference>
<comment type="caution">
    <text evidence="2">The sequence shown here is derived from an EMBL/GenBank/DDBJ whole genome shotgun (WGS) entry which is preliminary data.</text>
</comment>
<dbReference type="InterPro" id="IPR019734">
    <property type="entry name" value="TPR_rpt"/>
</dbReference>
<keyword evidence="1" id="KW-0802">TPR repeat</keyword>
<dbReference type="Pfam" id="PF13374">
    <property type="entry name" value="TPR_10"/>
    <property type="match status" value="1"/>
</dbReference>
<dbReference type="SMART" id="SM00028">
    <property type="entry name" value="TPR"/>
    <property type="match status" value="4"/>
</dbReference>
<evidence type="ECO:0008006" key="4">
    <source>
        <dbReference type="Google" id="ProtNLM"/>
    </source>
</evidence>
<dbReference type="InterPro" id="IPR011990">
    <property type="entry name" value="TPR-like_helical_dom_sf"/>
</dbReference>
<proteinExistence type="predicted"/>
<gene>
    <name evidence="2" type="ORF">BES34_001920</name>
</gene>